<reference evidence="6" key="1">
    <citation type="submission" date="2018-03" db="EMBL/GenBank/DDBJ databases">
        <authorList>
            <person name="Guldener U."/>
        </authorList>
    </citation>
    <scope>NUCLEOTIDE SEQUENCE</scope>
</reference>
<dbReference type="InterPro" id="IPR031359">
    <property type="entry name" value="NACHT_N"/>
</dbReference>
<dbReference type="InterPro" id="IPR029058">
    <property type="entry name" value="AB_hydrolase_fold"/>
</dbReference>
<dbReference type="PANTHER" id="PTHR10039:SF14">
    <property type="entry name" value="NACHT DOMAIN-CONTAINING PROTEIN"/>
    <property type="match status" value="1"/>
</dbReference>
<accession>A0AAE8N6K9</accession>
<dbReference type="Proteomes" id="UP001187682">
    <property type="component" value="Unassembled WGS sequence"/>
</dbReference>
<evidence type="ECO:0000259" key="5">
    <source>
        <dbReference type="Pfam" id="PF24883"/>
    </source>
</evidence>
<dbReference type="InterPro" id="IPR056884">
    <property type="entry name" value="NPHP3-like_N"/>
</dbReference>
<dbReference type="InterPro" id="IPR027417">
    <property type="entry name" value="P-loop_NTPase"/>
</dbReference>
<proteinExistence type="predicted"/>
<keyword evidence="3" id="KW-0732">Signal</keyword>
<feature type="domain" description="Nephrocystin 3-like N-terminal" evidence="5">
    <location>
        <begin position="547"/>
        <end position="714"/>
    </location>
</feature>
<name>A0AAE8N6K9_9PEZI</name>
<gene>
    <name evidence="6" type="ORF">DNG_09900</name>
</gene>
<feature type="chain" id="PRO_5041900805" description="NACHT domain-containing protein" evidence="3">
    <location>
        <begin position="22"/>
        <end position="1179"/>
    </location>
</feature>
<keyword evidence="1" id="KW-0677">Repeat</keyword>
<protein>
    <recommendedName>
        <fullName evidence="8">NACHT domain-containing protein</fullName>
    </recommendedName>
</protein>
<dbReference type="SUPFAM" id="SSF52540">
    <property type="entry name" value="P-loop containing nucleoside triphosphate hydrolases"/>
    <property type="match status" value="1"/>
</dbReference>
<evidence type="ECO:0000256" key="2">
    <source>
        <dbReference type="SAM" id="MobiDB-lite"/>
    </source>
</evidence>
<keyword evidence="7" id="KW-1185">Reference proteome</keyword>
<evidence type="ECO:0000313" key="6">
    <source>
        <dbReference type="EMBL" id="SPO07206.1"/>
    </source>
</evidence>
<feature type="region of interest" description="Disordered" evidence="2">
    <location>
        <begin position="218"/>
        <end position="237"/>
    </location>
</feature>
<dbReference type="AlphaFoldDB" id="A0AAE8N6K9"/>
<dbReference type="SUPFAM" id="SSF53474">
    <property type="entry name" value="alpha/beta-Hydrolases"/>
    <property type="match status" value="1"/>
</dbReference>
<evidence type="ECO:0000256" key="1">
    <source>
        <dbReference type="ARBA" id="ARBA00022737"/>
    </source>
</evidence>
<dbReference type="Pfam" id="PF24883">
    <property type="entry name" value="NPHP3_N"/>
    <property type="match status" value="1"/>
</dbReference>
<evidence type="ECO:0000259" key="4">
    <source>
        <dbReference type="Pfam" id="PF17100"/>
    </source>
</evidence>
<feature type="signal peptide" evidence="3">
    <location>
        <begin position="1"/>
        <end position="21"/>
    </location>
</feature>
<dbReference type="Pfam" id="PF17100">
    <property type="entry name" value="NACHT_N"/>
    <property type="match status" value="1"/>
</dbReference>
<dbReference type="EMBL" id="ONZQ02000019">
    <property type="protein sequence ID" value="SPO07206.1"/>
    <property type="molecule type" value="Genomic_DNA"/>
</dbReference>
<dbReference type="Gene3D" id="3.40.50.1820">
    <property type="entry name" value="alpha/beta hydrolase"/>
    <property type="match status" value="1"/>
</dbReference>
<evidence type="ECO:0008006" key="8">
    <source>
        <dbReference type="Google" id="ProtNLM"/>
    </source>
</evidence>
<evidence type="ECO:0000313" key="7">
    <source>
        <dbReference type="Proteomes" id="UP001187682"/>
    </source>
</evidence>
<evidence type="ECO:0000256" key="3">
    <source>
        <dbReference type="SAM" id="SignalP"/>
    </source>
</evidence>
<organism evidence="6 7">
    <name type="scientific">Cephalotrichum gorgonifer</name>
    <dbReference type="NCBI Taxonomy" id="2041049"/>
    <lineage>
        <taxon>Eukaryota</taxon>
        <taxon>Fungi</taxon>
        <taxon>Dikarya</taxon>
        <taxon>Ascomycota</taxon>
        <taxon>Pezizomycotina</taxon>
        <taxon>Sordariomycetes</taxon>
        <taxon>Hypocreomycetidae</taxon>
        <taxon>Microascales</taxon>
        <taxon>Microascaceae</taxon>
        <taxon>Cephalotrichum</taxon>
    </lineage>
</organism>
<dbReference type="PANTHER" id="PTHR10039">
    <property type="entry name" value="AMELOGENIN"/>
    <property type="match status" value="1"/>
</dbReference>
<sequence length="1179" mass="130468">MIVSSLFYLSLLGLSFPGTLGATLGSYNVDPSSVSVSGLSAGGFMSAQLGIAYSGTFKTGFGVFAGGPYDCARSQTYTTCMYNSNPSITQPLSNMRSWSGQKIDSLDNLKNRNIYMQVGSADSTVGPNVMNQLKTQLANFDDASKVSYVTTQGAAHVFPTDFDGTGNNKCGSASSPFIANCGYDGAGAVLKWMYGELSDRNTGALTGSVLSFDQTGNYAAEESPSSPTDTAIPRSDTSRNLWSQAYKNLEEDNEYSHLLEKCEELLQQDPGATTSGTTDEAVPGPVGAAGKLEKIQRIAQEKLDNLAAGESSLTIGGRKFITRTEVLKIVKMMSACNSLIGLAIQSEPHAALAWTIVMAGIPLLEKVFQQDEDATDGFEKITFLLIRLRLVEGECLSPSSWGRIKPEYRQLAQAAEEKLVDIYSGVYRYQIRFVLQYSRRALNRLVRNLWGADDWAGMLKSIEVMGKEFDGAIRKMTDGQIMDGLQRVDMRLEGLKEDLKRIEDTMLAVHESVLLLGLKFSGGAAFDSLEVGKEGMCLPGTQRNVLSEIQTWVGSPDARPMLWLSGMAGTGKTSIARTVAESLNKRDSWADNTYLGATFFIKLGHESRSKIGMLLPTIAKFLAERNPQLGHHISNAMEGNASIGEKRPQEQMKTLILEPLSKFNGTLPWPIQLVIVIDALDECDDPNGAQEVLRHFQSLWGMSRVIIRVIVTSRPEPHIGRELRKHERFIHHLTLGKVPHTLASNLPPDDITIFVKHELAQIISDFDLGPDWISDHQVEELIRKADGLFIYAATICRFLGDSTISDHLRDKRLLKVIEGKSGKNSPEDNLAEIYLKVLDFSTNDLADVEEKDQVCGTYRKILGAVAFVFEQVSVTTLGSLINVPKITKELVQLHAIVDVPENENDVSPIGFFHLSFRDYLTSEARATPDFRVNERETHKLLFRNCLNIMERDLHQDMCNLRLPGSLVSDIQESQLEQHVPQHLRYSCLHWVGHLSKLDRAHQMMLGLQDGGAIHNFLLDKLLYWIETLSLAGEMPKSIHMVRQLLKMADDLNFWIILVWDLANGDGARVLQVDAEIDDFSFSDDDTHLVSGNGRFPLPLQDMASPSDQVPENSQGCLYVGRQWIVQGFGNLLWLPPAYRVKAKTAAVQGETVVLAHDSGLVTFFEFDLANTPLVQKARD</sequence>
<feature type="compositionally biased region" description="Polar residues" evidence="2">
    <location>
        <begin position="218"/>
        <end position="229"/>
    </location>
</feature>
<dbReference type="Gene3D" id="3.40.50.300">
    <property type="entry name" value="P-loop containing nucleotide triphosphate hydrolases"/>
    <property type="match status" value="1"/>
</dbReference>
<comment type="caution">
    <text evidence="6">The sequence shown here is derived from an EMBL/GenBank/DDBJ whole genome shotgun (WGS) entry which is preliminary data.</text>
</comment>
<feature type="domain" description="NWD NACHT-NTPase N-terminal" evidence="4">
    <location>
        <begin position="240"/>
        <end position="467"/>
    </location>
</feature>